<evidence type="ECO:0000313" key="2">
    <source>
        <dbReference type="EMBL" id="GFJ79326.1"/>
    </source>
</evidence>
<accession>A0A6V8KBH9</accession>
<protein>
    <submittedName>
        <fullName evidence="2">Uncharacterized protein</fullName>
    </submittedName>
</protein>
<feature type="compositionally biased region" description="Low complexity" evidence="1">
    <location>
        <begin position="1"/>
        <end position="16"/>
    </location>
</feature>
<name>A0A6V8KBH9_9ACTN</name>
<keyword evidence="3" id="KW-1185">Reference proteome</keyword>
<dbReference type="EMBL" id="BLPF01000001">
    <property type="protein sequence ID" value="GFJ79326.1"/>
    <property type="molecule type" value="Genomic_DNA"/>
</dbReference>
<evidence type="ECO:0000313" key="3">
    <source>
        <dbReference type="Proteomes" id="UP000482800"/>
    </source>
</evidence>
<gene>
    <name evidence="2" type="ORF">Phou_035060</name>
</gene>
<reference evidence="2 3" key="1">
    <citation type="submission" date="2020-03" db="EMBL/GenBank/DDBJ databases">
        <title>Whole genome shotgun sequence of Phytohabitans houttuyneae NBRC 108639.</title>
        <authorList>
            <person name="Komaki H."/>
            <person name="Tamura T."/>
        </authorList>
    </citation>
    <scope>NUCLEOTIDE SEQUENCE [LARGE SCALE GENOMIC DNA]</scope>
    <source>
        <strain evidence="2 3">NBRC 108639</strain>
    </source>
</reference>
<reference evidence="2 3" key="2">
    <citation type="submission" date="2020-03" db="EMBL/GenBank/DDBJ databases">
        <authorList>
            <person name="Ichikawa N."/>
            <person name="Kimura A."/>
            <person name="Kitahashi Y."/>
            <person name="Uohara A."/>
        </authorList>
    </citation>
    <scope>NUCLEOTIDE SEQUENCE [LARGE SCALE GENOMIC DNA]</scope>
    <source>
        <strain evidence="2 3">NBRC 108639</strain>
    </source>
</reference>
<comment type="caution">
    <text evidence="2">The sequence shown here is derived from an EMBL/GenBank/DDBJ whole genome shotgun (WGS) entry which is preliminary data.</text>
</comment>
<sequence length="64" mass="6637">MATASIAAHRPTTAIRRAARRHLTRPTHDKPAGGPAVTHPKGWFGHGGGAGDFVATRVAAVTGW</sequence>
<dbReference type="AlphaFoldDB" id="A0A6V8KBH9"/>
<proteinExistence type="predicted"/>
<organism evidence="2 3">
    <name type="scientific">Phytohabitans houttuyneae</name>
    <dbReference type="NCBI Taxonomy" id="1076126"/>
    <lineage>
        <taxon>Bacteria</taxon>
        <taxon>Bacillati</taxon>
        <taxon>Actinomycetota</taxon>
        <taxon>Actinomycetes</taxon>
        <taxon>Micromonosporales</taxon>
        <taxon>Micromonosporaceae</taxon>
    </lineage>
</organism>
<dbReference type="Proteomes" id="UP000482800">
    <property type="component" value="Unassembled WGS sequence"/>
</dbReference>
<evidence type="ECO:0000256" key="1">
    <source>
        <dbReference type="SAM" id="MobiDB-lite"/>
    </source>
</evidence>
<feature type="region of interest" description="Disordered" evidence="1">
    <location>
        <begin position="1"/>
        <end position="44"/>
    </location>
</feature>